<gene>
    <name evidence="2" type="ORF">MCHLO_13282</name>
</gene>
<name>A0ABQ0M012_MYCCL</name>
<sequence>MLSSTRDRCYWRHNMAEIVQQYLAAASSALVIPRVPVRVIFSSEFSESSSERGKRANKTIAFRAIASAKLHLRLLSKHPNRAAFTFPRQSNSEHNGDATRISISSLNHHHTMGSTGRNGKKGVWGFKYAPHTHPSKGEPLRLHKSSRRTLESWANHFGFKHLADELPMSERAEFYREKLKETQRQGLGPFVGQKMKRLSMAESDWPNKPFRERQREVEEYGELHVRDHERHQDKAFRSLAS</sequence>
<feature type="region of interest" description="Disordered" evidence="1">
    <location>
        <begin position="220"/>
        <end position="241"/>
    </location>
</feature>
<protein>
    <submittedName>
        <fullName evidence="2">Uncharacterized protein</fullName>
    </submittedName>
</protein>
<keyword evidence="3" id="KW-1185">Reference proteome</keyword>
<evidence type="ECO:0000313" key="2">
    <source>
        <dbReference type="EMBL" id="GAT56654.1"/>
    </source>
</evidence>
<proteinExistence type="predicted"/>
<dbReference type="EMBL" id="DF849320">
    <property type="protein sequence ID" value="GAT56654.1"/>
    <property type="molecule type" value="Genomic_DNA"/>
</dbReference>
<dbReference type="Proteomes" id="UP000815677">
    <property type="component" value="Unassembled WGS sequence"/>
</dbReference>
<reference evidence="2" key="1">
    <citation type="submission" date="2014-09" db="EMBL/GenBank/DDBJ databases">
        <title>Genome sequence of the luminous mushroom Mycena chlorophos for searching fungal bioluminescence genes.</title>
        <authorList>
            <person name="Tanaka Y."/>
            <person name="Kasuga D."/>
            <person name="Oba Y."/>
            <person name="Hase S."/>
            <person name="Sato K."/>
            <person name="Oba Y."/>
            <person name="Sakakibara Y."/>
        </authorList>
    </citation>
    <scope>NUCLEOTIDE SEQUENCE</scope>
</reference>
<organism evidence="2 3">
    <name type="scientific">Mycena chlorophos</name>
    <name type="common">Agaric fungus</name>
    <name type="synonym">Agaricus chlorophos</name>
    <dbReference type="NCBI Taxonomy" id="658473"/>
    <lineage>
        <taxon>Eukaryota</taxon>
        <taxon>Fungi</taxon>
        <taxon>Dikarya</taxon>
        <taxon>Basidiomycota</taxon>
        <taxon>Agaricomycotina</taxon>
        <taxon>Agaricomycetes</taxon>
        <taxon>Agaricomycetidae</taxon>
        <taxon>Agaricales</taxon>
        <taxon>Marasmiineae</taxon>
        <taxon>Mycenaceae</taxon>
        <taxon>Mycena</taxon>
    </lineage>
</organism>
<evidence type="ECO:0000256" key="1">
    <source>
        <dbReference type="SAM" id="MobiDB-lite"/>
    </source>
</evidence>
<accession>A0ABQ0M012</accession>
<evidence type="ECO:0000313" key="3">
    <source>
        <dbReference type="Proteomes" id="UP000815677"/>
    </source>
</evidence>